<accession>A0ABD2Y5K0</accession>
<feature type="compositionally biased region" description="Low complexity" evidence="8">
    <location>
        <begin position="684"/>
        <end position="698"/>
    </location>
</feature>
<dbReference type="InterPro" id="IPR039776">
    <property type="entry name" value="Pds5"/>
</dbReference>
<feature type="compositionally biased region" description="Basic and acidic residues" evidence="8">
    <location>
        <begin position="742"/>
        <end position="764"/>
    </location>
</feature>
<feature type="compositionally biased region" description="Basic and acidic residues" evidence="8">
    <location>
        <begin position="1"/>
        <end position="20"/>
    </location>
</feature>
<feature type="compositionally biased region" description="Basic and acidic residues" evidence="8">
    <location>
        <begin position="481"/>
        <end position="490"/>
    </location>
</feature>
<comment type="subcellular location">
    <subcellularLocation>
        <location evidence="1">Nucleus</location>
    </subcellularLocation>
</comment>
<dbReference type="GO" id="GO:0005634">
    <property type="term" value="C:nucleus"/>
    <property type="evidence" value="ECO:0007669"/>
    <property type="project" value="UniProtKB-SubCell"/>
</dbReference>
<dbReference type="CDD" id="cd20404">
    <property type="entry name" value="Tudor_Agenet_AtEML-like"/>
    <property type="match status" value="1"/>
</dbReference>
<feature type="compositionally biased region" description="Basic and acidic residues" evidence="8">
    <location>
        <begin position="841"/>
        <end position="856"/>
    </location>
</feature>
<keyword evidence="6" id="KW-0539">Nucleus</keyword>
<evidence type="ECO:0000256" key="5">
    <source>
        <dbReference type="ARBA" id="ARBA00023204"/>
    </source>
</evidence>
<keyword evidence="10" id="KW-1185">Reference proteome</keyword>
<evidence type="ECO:0000256" key="4">
    <source>
        <dbReference type="ARBA" id="ARBA00022776"/>
    </source>
</evidence>
<evidence type="ECO:0000256" key="1">
    <source>
        <dbReference type="ARBA" id="ARBA00004123"/>
    </source>
</evidence>
<dbReference type="GO" id="GO:0035825">
    <property type="term" value="P:homologous recombination"/>
    <property type="evidence" value="ECO:0007669"/>
    <property type="project" value="UniProtKB-ARBA"/>
</dbReference>
<keyword evidence="7" id="KW-0131">Cell cycle</keyword>
<dbReference type="PANTHER" id="PTHR12663:SF3">
    <property type="entry name" value="SISTER CHROMATID COHESION PROTEIN PDS5 HOMOLOG C"/>
    <property type="match status" value="1"/>
</dbReference>
<dbReference type="GO" id="GO:0006281">
    <property type="term" value="P:DNA repair"/>
    <property type="evidence" value="ECO:0007669"/>
    <property type="project" value="UniProtKB-KW"/>
</dbReference>
<reference evidence="9 10" key="1">
    <citation type="submission" date="2024-11" db="EMBL/GenBank/DDBJ databases">
        <title>A near-complete genome assembly of Cinchona calisaya.</title>
        <authorList>
            <person name="Lian D.C."/>
            <person name="Zhao X.W."/>
            <person name="Wei L."/>
        </authorList>
    </citation>
    <scope>NUCLEOTIDE SEQUENCE [LARGE SCALE GENOMIC DNA]</scope>
    <source>
        <tissue evidence="9">Nenye</tissue>
    </source>
</reference>
<keyword evidence="5" id="KW-0234">DNA repair</keyword>
<comment type="caution">
    <text evidence="9">The sequence shown here is derived from an EMBL/GenBank/DDBJ whole genome shotgun (WGS) entry which is preliminary data.</text>
</comment>
<dbReference type="SUPFAM" id="SSF48371">
    <property type="entry name" value="ARM repeat"/>
    <property type="match status" value="1"/>
</dbReference>
<evidence type="ECO:0000256" key="7">
    <source>
        <dbReference type="ARBA" id="ARBA00023306"/>
    </source>
</evidence>
<dbReference type="PANTHER" id="PTHR12663">
    <property type="entry name" value="ANDROGEN INDUCED INHIBITOR OF PROLIFERATION AS3 / PDS5-RELATED"/>
    <property type="match status" value="1"/>
</dbReference>
<feature type="compositionally biased region" description="Polar residues" evidence="8">
    <location>
        <begin position="310"/>
        <end position="323"/>
    </location>
</feature>
<evidence type="ECO:0000256" key="6">
    <source>
        <dbReference type="ARBA" id="ARBA00023242"/>
    </source>
</evidence>
<feature type="region of interest" description="Disordered" evidence="8">
    <location>
        <begin position="683"/>
        <end position="891"/>
    </location>
</feature>
<dbReference type="GO" id="GO:0007064">
    <property type="term" value="P:mitotic sister chromatid cohesion"/>
    <property type="evidence" value="ECO:0007669"/>
    <property type="project" value="UniProtKB-ARBA"/>
</dbReference>
<feature type="compositionally biased region" description="Low complexity" evidence="8">
    <location>
        <begin position="723"/>
        <end position="738"/>
    </location>
</feature>
<feature type="compositionally biased region" description="Low complexity" evidence="8">
    <location>
        <begin position="434"/>
        <end position="445"/>
    </location>
</feature>
<dbReference type="Proteomes" id="UP001630127">
    <property type="component" value="Unassembled WGS sequence"/>
</dbReference>
<keyword evidence="2" id="KW-0132">Cell division</keyword>
<dbReference type="Gene3D" id="2.30.30.140">
    <property type="match status" value="1"/>
</dbReference>
<feature type="region of interest" description="Disordered" evidence="8">
    <location>
        <begin position="285"/>
        <end position="620"/>
    </location>
</feature>
<gene>
    <name evidence="9" type="ORF">ACH5RR_040021</name>
</gene>
<dbReference type="SUPFAM" id="SSF63748">
    <property type="entry name" value="Tudor/PWWP/MBT"/>
    <property type="match status" value="1"/>
</dbReference>
<evidence type="ECO:0000256" key="2">
    <source>
        <dbReference type="ARBA" id="ARBA00022618"/>
    </source>
</evidence>
<dbReference type="Pfam" id="PF20168">
    <property type="entry name" value="PDS5"/>
    <property type="match status" value="1"/>
</dbReference>
<evidence type="ECO:0000256" key="8">
    <source>
        <dbReference type="SAM" id="MobiDB-lite"/>
    </source>
</evidence>
<feature type="region of interest" description="Disordered" evidence="8">
    <location>
        <begin position="1"/>
        <end position="26"/>
    </location>
</feature>
<protein>
    <submittedName>
        <fullName evidence="9">Uncharacterized protein</fullName>
    </submittedName>
</protein>
<organism evidence="9 10">
    <name type="scientific">Cinchona calisaya</name>
    <dbReference type="NCBI Taxonomy" id="153742"/>
    <lineage>
        <taxon>Eukaryota</taxon>
        <taxon>Viridiplantae</taxon>
        <taxon>Streptophyta</taxon>
        <taxon>Embryophyta</taxon>
        <taxon>Tracheophyta</taxon>
        <taxon>Spermatophyta</taxon>
        <taxon>Magnoliopsida</taxon>
        <taxon>eudicotyledons</taxon>
        <taxon>Gunneridae</taxon>
        <taxon>Pentapetalae</taxon>
        <taxon>asterids</taxon>
        <taxon>lamiids</taxon>
        <taxon>Gentianales</taxon>
        <taxon>Rubiaceae</taxon>
        <taxon>Cinchonoideae</taxon>
        <taxon>Cinchoneae</taxon>
        <taxon>Cinchona</taxon>
    </lineage>
</organism>
<sequence length="891" mass="97262">MTDKMSAERELEEQLKEAGGKLRQPPSSLEELLPLLDQVENFLSRVEQSPARSMQAALSPLTNALVTDELLRHVDIDVKVAVASCISEITRITAPDAPYDDDKMKDVFQLIISSFEGLSDQSSRSYNKRAMILETVAKVRSCVVMLDLECDRLIAEMFQLFLGNIRDFHPENIFSSMETIMTLVLEESEDISPDILTPLLTSLKKDNQDVLPVAVKLAEKVFENCAVKLKPSLSQTIKSSGVSLDDYSEAVTALCEGTYSTVEHTNQNASTMQLVAKDVNKACPEDINHDVNRSPKSITANGDDDIGSDNKGTGTGAQSSGNAKGNDLDDEPSADKVSMEPEVADSDVQKPLMLESTLESADMKRDRKPAINVSESSDTSHIDGEEEVGKLSDLLESQGQDLHGSPREKASAEASKSLEKDTATNLFSPKASETEAANTASASPSGSYDESRPRKASRVKKKELSIQEEIPSSEFASKNASEGRNDSEAKPHRRSGKKAPAHATCEDKMSGDGDTSENEGGGKSDTEIKQMKQLSKKVDEGSNTEDEYSLKRSRESKKRWRGKAAPVNEVTKNSAKDDIKQIQKSPTKSAKDEDSPEEMLRMSAKRQRIPGIDKGTGQLEYGDNLVGLKVKVWWPQDREFYEGVIDSFDPVKKKHKVSYIDGDEEILNLKRERWELVDDHSVLSEEQAAESASPESASRTQKRQKARNPESSVKQGKKEVSPKSGAASSGKSKGTTMKSGRKPVDDQKLKDRTSKSGGKSEDNSTGKASHPQRTGDKHPNDSSKASSKSKEVDNSTPKVRSKQDTPKTGSKLKKDALNAGIKSKSKTLQAGGDGRASGMGKIKEAGNSKEKSKEKSTNLPKTPEGIKSKFPDASKVQENQTGSMKKRRRAG</sequence>
<keyword evidence="4" id="KW-0498">Mitosis</keyword>
<evidence type="ECO:0000256" key="3">
    <source>
        <dbReference type="ARBA" id="ARBA00022763"/>
    </source>
</evidence>
<proteinExistence type="predicted"/>
<feature type="compositionally biased region" description="Basic residues" evidence="8">
    <location>
        <begin position="491"/>
        <end position="500"/>
    </location>
</feature>
<name>A0ABD2Y5K0_9GENT</name>
<keyword evidence="3" id="KW-0227">DNA damage</keyword>
<evidence type="ECO:0000313" key="10">
    <source>
        <dbReference type="Proteomes" id="UP001630127"/>
    </source>
</evidence>
<dbReference type="GO" id="GO:0051301">
    <property type="term" value="P:cell division"/>
    <property type="evidence" value="ECO:0007669"/>
    <property type="project" value="UniProtKB-KW"/>
</dbReference>
<dbReference type="InterPro" id="IPR016024">
    <property type="entry name" value="ARM-type_fold"/>
</dbReference>
<feature type="compositionally biased region" description="Basic and acidic residues" evidence="8">
    <location>
        <begin position="378"/>
        <end position="390"/>
    </location>
</feature>
<dbReference type="EMBL" id="JBJUIK010000016">
    <property type="protein sequence ID" value="KAL3500928.1"/>
    <property type="molecule type" value="Genomic_DNA"/>
</dbReference>
<feature type="compositionally biased region" description="Basic and acidic residues" evidence="8">
    <location>
        <begin position="404"/>
        <end position="422"/>
    </location>
</feature>
<feature type="compositionally biased region" description="Basic and acidic residues" evidence="8">
    <location>
        <begin position="520"/>
        <end position="540"/>
    </location>
</feature>
<evidence type="ECO:0000313" key="9">
    <source>
        <dbReference type="EMBL" id="KAL3500928.1"/>
    </source>
</evidence>
<dbReference type="AlphaFoldDB" id="A0ABD2Y5K0"/>